<dbReference type="Pfam" id="PF04882">
    <property type="entry name" value="Peroxin-3"/>
    <property type="match status" value="1"/>
</dbReference>
<gene>
    <name evidence="1" type="ORF">KFL_000830070</name>
</gene>
<reference evidence="1 2" key="1">
    <citation type="journal article" date="2014" name="Nat. Commun.">
        <title>Klebsormidium flaccidum genome reveals primary factors for plant terrestrial adaptation.</title>
        <authorList>
            <person name="Hori K."/>
            <person name="Maruyama F."/>
            <person name="Fujisawa T."/>
            <person name="Togashi T."/>
            <person name="Yamamoto N."/>
            <person name="Seo M."/>
            <person name="Sato S."/>
            <person name="Yamada T."/>
            <person name="Mori H."/>
            <person name="Tajima N."/>
            <person name="Moriyama T."/>
            <person name="Ikeuchi M."/>
            <person name="Watanabe M."/>
            <person name="Wada H."/>
            <person name="Kobayashi K."/>
            <person name="Saito M."/>
            <person name="Masuda T."/>
            <person name="Sasaki-Sekimoto Y."/>
            <person name="Mashiguchi K."/>
            <person name="Awai K."/>
            <person name="Shimojima M."/>
            <person name="Masuda S."/>
            <person name="Iwai M."/>
            <person name="Nobusawa T."/>
            <person name="Narise T."/>
            <person name="Kondo S."/>
            <person name="Saito H."/>
            <person name="Sato R."/>
            <person name="Murakawa M."/>
            <person name="Ihara Y."/>
            <person name="Oshima-Yamada Y."/>
            <person name="Ohtaka K."/>
            <person name="Satoh M."/>
            <person name="Sonobe K."/>
            <person name="Ishii M."/>
            <person name="Ohtani R."/>
            <person name="Kanamori-Sato M."/>
            <person name="Honoki R."/>
            <person name="Miyazaki D."/>
            <person name="Mochizuki H."/>
            <person name="Umetsu J."/>
            <person name="Higashi K."/>
            <person name="Shibata D."/>
            <person name="Kamiya Y."/>
            <person name="Sato N."/>
            <person name="Nakamura Y."/>
            <person name="Tabata S."/>
            <person name="Ida S."/>
            <person name="Kurokawa K."/>
            <person name="Ohta H."/>
        </authorList>
    </citation>
    <scope>NUCLEOTIDE SEQUENCE [LARGE SCALE GENOMIC DNA]</scope>
    <source>
        <strain evidence="1 2">NIES-2285</strain>
    </source>
</reference>
<proteinExistence type="predicted"/>
<sequence length="380" mass="42241">MSTTLAKDFWVNLKYWVRKHRRAVALSVAAGVGGYCAYRYYRSLAQEQIAKEGKRKDAEEHAELQLQHHFESIQKIADATTLPSVLPHLKDQLFTLVDLSVLTEKLMAGKGQAAALGHKEKIGIWEELKVLSFTRTVSAVFSVALLDVFLRTQLNILGRRVYLETARDSSEDVLPELHSRLTKACQHRFVGLVDYLPYTGLKDLVNDVQTATEQVVGRRELRDKVQLAELGDIFQQTRQQLESQELQWGKYVLPADNSVSLPAMSGDAEERWGAEDEENLAALMDETRGILNSSEFANVLSAALDCLLTDMQSDLRLAFQDSPEDGIPLAKLLPHVAGVGNALLESADDNKYVRSIAELSEVQGFCAAVYAGGRGAEHEQ</sequence>
<evidence type="ECO:0000313" key="2">
    <source>
        <dbReference type="Proteomes" id="UP000054558"/>
    </source>
</evidence>
<dbReference type="OMA" id="FTRTVCA"/>
<dbReference type="GO" id="GO:0030674">
    <property type="term" value="F:protein-macromolecule adaptor activity"/>
    <property type="evidence" value="ECO:0000318"/>
    <property type="project" value="GO_Central"/>
</dbReference>
<dbReference type="PANTHER" id="PTHR28080">
    <property type="entry name" value="PEROXISOMAL BIOGENESIS FACTOR 3"/>
    <property type="match status" value="1"/>
</dbReference>
<evidence type="ECO:0000313" key="1">
    <source>
        <dbReference type="EMBL" id="GAQ81525.1"/>
    </source>
</evidence>
<name>A0A1Y1HSB9_KLENI</name>
<keyword evidence="2" id="KW-1185">Reference proteome</keyword>
<dbReference type="Proteomes" id="UP000054558">
    <property type="component" value="Unassembled WGS sequence"/>
</dbReference>
<dbReference type="GO" id="GO:0005778">
    <property type="term" value="C:peroxisomal membrane"/>
    <property type="evidence" value="ECO:0000318"/>
    <property type="project" value="GO_Central"/>
</dbReference>
<organism evidence="1 2">
    <name type="scientific">Klebsormidium nitens</name>
    <name type="common">Green alga</name>
    <name type="synonym">Ulothrix nitens</name>
    <dbReference type="NCBI Taxonomy" id="105231"/>
    <lineage>
        <taxon>Eukaryota</taxon>
        <taxon>Viridiplantae</taxon>
        <taxon>Streptophyta</taxon>
        <taxon>Klebsormidiophyceae</taxon>
        <taxon>Klebsormidiales</taxon>
        <taxon>Klebsormidiaceae</taxon>
        <taxon>Klebsormidium</taxon>
    </lineage>
</organism>
<dbReference type="OrthoDB" id="45930at2759"/>
<dbReference type="STRING" id="105231.A0A1Y1HSB9"/>
<dbReference type="InterPro" id="IPR006966">
    <property type="entry name" value="Peroxin-3"/>
</dbReference>
<dbReference type="EMBL" id="DF237032">
    <property type="protein sequence ID" value="GAQ81525.1"/>
    <property type="molecule type" value="Genomic_DNA"/>
</dbReference>
<dbReference type="AlphaFoldDB" id="A0A1Y1HSB9"/>
<dbReference type="PANTHER" id="PTHR28080:SF1">
    <property type="entry name" value="PEROXISOMAL BIOGENESIS FACTOR 3"/>
    <property type="match status" value="1"/>
</dbReference>
<protein>
    <submittedName>
        <fullName evidence="1">Peroxin 3</fullName>
    </submittedName>
</protein>
<dbReference type="GO" id="GO:0045046">
    <property type="term" value="P:protein import into peroxisome membrane"/>
    <property type="evidence" value="ECO:0000318"/>
    <property type="project" value="GO_Central"/>
</dbReference>
<accession>A0A1Y1HSB9</accession>